<organism evidence="1">
    <name type="scientific">Arundo donax</name>
    <name type="common">Giant reed</name>
    <name type="synonym">Donax arundinaceus</name>
    <dbReference type="NCBI Taxonomy" id="35708"/>
    <lineage>
        <taxon>Eukaryota</taxon>
        <taxon>Viridiplantae</taxon>
        <taxon>Streptophyta</taxon>
        <taxon>Embryophyta</taxon>
        <taxon>Tracheophyta</taxon>
        <taxon>Spermatophyta</taxon>
        <taxon>Magnoliopsida</taxon>
        <taxon>Liliopsida</taxon>
        <taxon>Poales</taxon>
        <taxon>Poaceae</taxon>
        <taxon>PACMAD clade</taxon>
        <taxon>Arundinoideae</taxon>
        <taxon>Arundineae</taxon>
        <taxon>Arundo</taxon>
    </lineage>
</organism>
<protein>
    <submittedName>
        <fullName evidence="1">Uncharacterized protein</fullName>
    </submittedName>
</protein>
<dbReference type="EMBL" id="GBRH01259074">
    <property type="protein sequence ID" value="JAD38821.1"/>
    <property type="molecule type" value="Transcribed_RNA"/>
</dbReference>
<dbReference type="AlphaFoldDB" id="A0A0A8ZJ32"/>
<evidence type="ECO:0000313" key="1">
    <source>
        <dbReference type="EMBL" id="JAD38821.1"/>
    </source>
</evidence>
<name>A0A0A8ZJ32_ARUDO</name>
<proteinExistence type="predicted"/>
<reference evidence="1" key="1">
    <citation type="submission" date="2014-09" db="EMBL/GenBank/DDBJ databases">
        <authorList>
            <person name="Magalhaes I.L.F."/>
            <person name="Oliveira U."/>
            <person name="Santos F.R."/>
            <person name="Vidigal T.H.D.A."/>
            <person name="Brescovit A.D."/>
            <person name="Santos A.J."/>
        </authorList>
    </citation>
    <scope>NUCLEOTIDE SEQUENCE</scope>
    <source>
        <tissue evidence="1">Shoot tissue taken approximately 20 cm above the soil surface</tissue>
    </source>
</reference>
<accession>A0A0A8ZJ32</accession>
<sequence length="22" mass="2544">MDCFVFDHFGYSVNITSAFVML</sequence>
<reference evidence="1" key="2">
    <citation type="journal article" date="2015" name="Data Brief">
        <title>Shoot transcriptome of the giant reed, Arundo donax.</title>
        <authorList>
            <person name="Barrero R.A."/>
            <person name="Guerrero F.D."/>
            <person name="Moolhuijzen P."/>
            <person name="Goolsby J.A."/>
            <person name="Tidwell J."/>
            <person name="Bellgard S.E."/>
            <person name="Bellgard M.I."/>
        </authorList>
    </citation>
    <scope>NUCLEOTIDE SEQUENCE</scope>
    <source>
        <tissue evidence="1">Shoot tissue taken approximately 20 cm above the soil surface</tissue>
    </source>
</reference>